<accession>A0A9K3KLL8</accession>
<dbReference type="GO" id="GO:0015074">
    <property type="term" value="P:DNA integration"/>
    <property type="evidence" value="ECO:0007669"/>
    <property type="project" value="InterPro"/>
</dbReference>
<dbReference type="PANTHER" id="PTHR37984">
    <property type="entry name" value="PROTEIN CBG26694"/>
    <property type="match status" value="1"/>
</dbReference>
<dbReference type="PROSITE" id="PS50994">
    <property type="entry name" value="INTEGRASE"/>
    <property type="match status" value="1"/>
</dbReference>
<feature type="domain" description="Integrase catalytic" evidence="2">
    <location>
        <begin position="112"/>
        <end position="286"/>
    </location>
</feature>
<proteinExistence type="predicted"/>
<dbReference type="Proteomes" id="UP000693970">
    <property type="component" value="Unassembled WGS sequence"/>
</dbReference>
<dbReference type="AlphaFoldDB" id="A0A9K3KLL8"/>
<gene>
    <name evidence="3" type="ORF">IV203_032801</name>
</gene>
<organism evidence="3 4">
    <name type="scientific">Nitzschia inconspicua</name>
    <dbReference type="NCBI Taxonomy" id="303405"/>
    <lineage>
        <taxon>Eukaryota</taxon>
        <taxon>Sar</taxon>
        <taxon>Stramenopiles</taxon>
        <taxon>Ochrophyta</taxon>
        <taxon>Bacillariophyta</taxon>
        <taxon>Bacillariophyceae</taxon>
        <taxon>Bacillariophycidae</taxon>
        <taxon>Bacillariales</taxon>
        <taxon>Bacillariaceae</taxon>
        <taxon>Nitzschia</taxon>
    </lineage>
</organism>
<evidence type="ECO:0000313" key="3">
    <source>
        <dbReference type="EMBL" id="KAG7345270.1"/>
    </source>
</evidence>
<sequence>MVPQDMFAQASRGVSHLDVDEDGDNQYEPGAAATLKNSKPPGSNGGRRVYGWFGGSYVLCGGRTMWFCEGNYQRMDAARVQHNKLHRQKEEEAHPVLPAETCPGAIAAFVQLWYKPMRLGCAARKIDIGPWKIDLRARNIEFKAMTIMDPATNLIEIQPLLNGTAIEAADVVEDTWIARYPRPVRCITDNGPEFGQEFRDRLERNLGIKVRSSTARNPQGNSIVEQIHQSVGLILRVITPEENPRSFEDGKRVIRRCLATAMHACRCASSGAIGDLSPGALAFHRDMLLDIPMQTDITILTTNRQGMIDRNLLKANAKRIKHDYAVDEKVLKQVSLGLSDKLKPSYTGPYRITTVHTNGTVTIELKPHIYERINIRRIKPYRAPI</sequence>
<reference evidence="3" key="2">
    <citation type="submission" date="2021-04" db="EMBL/GenBank/DDBJ databases">
        <authorList>
            <person name="Podell S."/>
        </authorList>
    </citation>
    <scope>NUCLEOTIDE SEQUENCE</scope>
    <source>
        <strain evidence="3">Hildebrandi</strain>
    </source>
</reference>
<dbReference type="InterPro" id="IPR050951">
    <property type="entry name" value="Retrovirus_Pol_polyprotein"/>
</dbReference>
<comment type="caution">
    <text evidence="3">The sequence shown here is derived from an EMBL/GenBank/DDBJ whole genome shotgun (WGS) entry which is preliminary data.</text>
</comment>
<evidence type="ECO:0000259" key="2">
    <source>
        <dbReference type="PROSITE" id="PS50994"/>
    </source>
</evidence>
<reference evidence="3" key="1">
    <citation type="journal article" date="2021" name="Sci. Rep.">
        <title>Diploid genomic architecture of Nitzschia inconspicua, an elite biomass production diatom.</title>
        <authorList>
            <person name="Oliver A."/>
            <person name="Podell S."/>
            <person name="Pinowska A."/>
            <person name="Traller J.C."/>
            <person name="Smith S.R."/>
            <person name="McClure R."/>
            <person name="Beliaev A."/>
            <person name="Bohutskyi P."/>
            <person name="Hill E.A."/>
            <person name="Rabines A."/>
            <person name="Zheng H."/>
            <person name="Allen L.Z."/>
            <person name="Kuo A."/>
            <person name="Grigoriev I.V."/>
            <person name="Allen A.E."/>
            <person name="Hazlebeck D."/>
            <person name="Allen E.E."/>
        </authorList>
    </citation>
    <scope>NUCLEOTIDE SEQUENCE</scope>
    <source>
        <strain evidence="3">Hildebrandi</strain>
    </source>
</reference>
<evidence type="ECO:0000313" key="4">
    <source>
        <dbReference type="Proteomes" id="UP000693970"/>
    </source>
</evidence>
<protein>
    <submittedName>
        <fullName evidence="3">Integrase core domain containing protein</fullName>
    </submittedName>
</protein>
<dbReference type="InterPro" id="IPR001584">
    <property type="entry name" value="Integrase_cat-core"/>
</dbReference>
<keyword evidence="4" id="KW-1185">Reference proteome</keyword>
<dbReference type="PANTHER" id="PTHR37984:SF5">
    <property type="entry name" value="PROTEIN NYNRIN-LIKE"/>
    <property type="match status" value="1"/>
</dbReference>
<dbReference type="EMBL" id="JAGRRH010000022">
    <property type="protein sequence ID" value="KAG7345270.1"/>
    <property type="molecule type" value="Genomic_DNA"/>
</dbReference>
<name>A0A9K3KLL8_9STRA</name>
<evidence type="ECO:0000256" key="1">
    <source>
        <dbReference type="SAM" id="MobiDB-lite"/>
    </source>
</evidence>
<feature type="region of interest" description="Disordered" evidence="1">
    <location>
        <begin position="1"/>
        <end position="41"/>
    </location>
</feature>